<dbReference type="InterPro" id="IPR001650">
    <property type="entry name" value="Helicase_C-like"/>
</dbReference>
<protein>
    <recommendedName>
        <fullName evidence="1">RNA helicase</fullName>
        <ecNumber evidence="1">3.6.4.13</ecNumber>
    </recommendedName>
</protein>
<reference evidence="10" key="1">
    <citation type="submission" date="2021-01" db="EMBL/GenBank/DDBJ databases">
        <authorList>
            <person name="Corre E."/>
            <person name="Pelletier E."/>
            <person name="Niang G."/>
            <person name="Scheremetjew M."/>
            <person name="Finn R."/>
            <person name="Kale V."/>
            <person name="Holt S."/>
            <person name="Cochrane G."/>
            <person name="Meng A."/>
            <person name="Brown T."/>
            <person name="Cohen L."/>
        </authorList>
    </citation>
    <scope>NUCLEOTIDE SEQUENCE</scope>
    <source>
        <strain evidence="10">SoJaBio B1-5/56/2</strain>
    </source>
</reference>
<keyword evidence="5 6" id="KW-0067">ATP-binding</keyword>
<feature type="compositionally biased region" description="Gly residues" evidence="7">
    <location>
        <begin position="401"/>
        <end position="417"/>
    </location>
</feature>
<proteinExistence type="inferred from homology"/>
<dbReference type="SMART" id="SM00487">
    <property type="entry name" value="DEXDc"/>
    <property type="match status" value="1"/>
</dbReference>
<evidence type="ECO:0000256" key="6">
    <source>
        <dbReference type="RuleBase" id="RU000492"/>
    </source>
</evidence>
<evidence type="ECO:0000256" key="3">
    <source>
        <dbReference type="ARBA" id="ARBA00022801"/>
    </source>
</evidence>
<dbReference type="InterPro" id="IPR011545">
    <property type="entry name" value="DEAD/DEAH_box_helicase_dom"/>
</dbReference>
<keyword evidence="2 6" id="KW-0547">Nucleotide-binding</keyword>
<dbReference type="InterPro" id="IPR014001">
    <property type="entry name" value="Helicase_ATP-bd"/>
</dbReference>
<keyword evidence="4 6" id="KW-0347">Helicase</keyword>
<sequence length="450" mass="48182">MMACAQTGSGKTATFLFPIIAKLIRRPPIPKDGSSGVYQRRKAYPQSLIIAPTRELATQIFEEARKFSYKTGLHAVVVYGGASIGNQLHELERGSCDILVATPGRLTDIIERGRISLSKIIFLVLDEADRMLDMGFEPQIRRIVEGEDMPRTGQRQTLMFSATFPKAIQMLASCFLTDYIFLRVGRVGSTTDLVTQKFLKVNEEEKREVLCDLIQNCRDGLTLIFVETKKSADYLEHYLCSQQFPAISIHGDRTQSEREYALRSFKNGTTPFLIATNVASRGLDIRQINFVINYDMPNDIDEYVHRIGRTGRAGKAGVATSLVSPANKGIVRELIDILAETGQDIPPWLESMKSYGGMRGGSRRRGGGGGGGDSRFGGRDYRQSSGGGKSGGGGGRRHEGGGGGGSSGGYGGGGGGSWDNNYGGGGGGYGGSYGGGYGGSYGGGGGGSAW</sequence>
<name>A0A6U3ARI6_9EUKA</name>
<dbReference type="AlphaFoldDB" id="A0A6U3ARI6"/>
<dbReference type="EC" id="3.6.4.13" evidence="1"/>
<gene>
    <name evidence="10" type="ORF">NAES01612_LOCUS14769</name>
    <name evidence="11" type="ORF">NAES01612_LOCUS14770</name>
</gene>
<evidence type="ECO:0000256" key="2">
    <source>
        <dbReference type="ARBA" id="ARBA00022741"/>
    </source>
</evidence>
<evidence type="ECO:0000256" key="7">
    <source>
        <dbReference type="SAM" id="MobiDB-lite"/>
    </source>
</evidence>
<dbReference type="PANTHER" id="PTHR47958">
    <property type="entry name" value="ATP-DEPENDENT RNA HELICASE DBP3"/>
    <property type="match status" value="1"/>
</dbReference>
<comment type="similarity">
    <text evidence="6">Belongs to the DEAD box helicase family.</text>
</comment>
<accession>A0A6U3ARI6</accession>
<feature type="compositionally biased region" description="Gly residues" evidence="7">
    <location>
        <begin position="385"/>
        <end position="394"/>
    </location>
</feature>
<dbReference type="EMBL" id="HBKR01022622">
    <property type="protein sequence ID" value="CAE2313071.1"/>
    <property type="molecule type" value="Transcribed_RNA"/>
</dbReference>
<evidence type="ECO:0000256" key="5">
    <source>
        <dbReference type="ARBA" id="ARBA00022840"/>
    </source>
</evidence>
<dbReference type="PROSITE" id="PS51192">
    <property type="entry name" value="HELICASE_ATP_BIND_1"/>
    <property type="match status" value="1"/>
</dbReference>
<evidence type="ECO:0000313" key="11">
    <source>
        <dbReference type="EMBL" id="CAE2313072.1"/>
    </source>
</evidence>
<dbReference type="InterPro" id="IPR000629">
    <property type="entry name" value="RNA-helicase_DEAD-box_CS"/>
</dbReference>
<evidence type="ECO:0000259" key="8">
    <source>
        <dbReference type="PROSITE" id="PS51192"/>
    </source>
</evidence>
<dbReference type="EMBL" id="HBKR01022623">
    <property type="protein sequence ID" value="CAE2313072.1"/>
    <property type="molecule type" value="Transcribed_RNA"/>
</dbReference>
<dbReference type="CDD" id="cd18787">
    <property type="entry name" value="SF2_C_DEAD"/>
    <property type="match status" value="1"/>
</dbReference>
<feature type="domain" description="Helicase C-terminal" evidence="9">
    <location>
        <begin position="193"/>
        <end position="353"/>
    </location>
</feature>
<dbReference type="GO" id="GO:0003676">
    <property type="term" value="F:nucleic acid binding"/>
    <property type="evidence" value="ECO:0007669"/>
    <property type="project" value="InterPro"/>
</dbReference>
<dbReference type="SUPFAM" id="SSF52540">
    <property type="entry name" value="P-loop containing nucleoside triphosphate hydrolases"/>
    <property type="match status" value="1"/>
</dbReference>
<evidence type="ECO:0000256" key="4">
    <source>
        <dbReference type="ARBA" id="ARBA00022806"/>
    </source>
</evidence>
<evidence type="ECO:0000259" key="9">
    <source>
        <dbReference type="PROSITE" id="PS51194"/>
    </source>
</evidence>
<dbReference type="PROSITE" id="PS00039">
    <property type="entry name" value="DEAD_ATP_HELICASE"/>
    <property type="match status" value="1"/>
</dbReference>
<dbReference type="GO" id="GO:0003724">
    <property type="term" value="F:RNA helicase activity"/>
    <property type="evidence" value="ECO:0007669"/>
    <property type="project" value="UniProtKB-EC"/>
</dbReference>
<dbReference type="GO" id="GO:0005524">
    <property type="term" value="F:ATP binding"/>
    <property type="evidence" value="ECO:0007669"/>
    <property type="project" value="UniProtKB-KW"/>
</dbReference>
<evidence type="ECO:0000313" key="10">
    <source>
        <dbReference type="EMBL" id="CAE2313071.1"/>
    </source>
</evidence>
<keyword evidence="3 6" id="KW-0378">Hydrolase</keyword>
<dbReference type="SMART" id="SM00490">
    <property type="entry name" value="HELICc"/>
    <property type="match status" value="1"/>
</dbReference>
<dbReference type="FunFam" id="3.40.50.300:FF:000008">
    <property type="entry name" value="ATP-dependent RNA helicase RhlB"/>
    <property type="match status" value="1"/>
</dbReference>
<feature type="domain" description="Helicase ATP-binding" evidence="8">
    <location>
        <begin position="1"/>
        <end position="182"/>
    </location>
</feature>
<dbReference type="Gene3D" id="3.40.50.300">
    <property type="entry name" value="P-loop containing nucleotide triphosphate hydrolases"/>
    <property type="match status" value="2"/>
</dbReference>
<organism evidence="10">
    <name type="scientific">Paramoeba aestuarina</name>
    <dbReference type="NCBI Taxonomy" id="180227"/>
    <lineage>
        <taxon>Eukaryota</taxon>
        <taxon>Amoebozoa</taxon>
        <taxon>Discosea</taxon>
        <taxon>Flabellinia</taxon>
        <taxon>Dactylopodida</taxon>
        <taxon>Paramoebidae</taxon>
        <taxon>Paramoeba</taxon>
    </lineage>
</organism>
<dbReference type="Pfam" id="PF00271">
    <property type="entry name" value="Helicase_C"/>
    <property type="match status" value="1"/>
</dbReference>
<evidence type="ECO:0000256" key="1">
    <source>
        <dbReference type="ARBA" id="ARBA00012552"/>
    </source>
</evidence>
<dbReference type="Pfam" id="PF00270">
    <property type="entry name" value="DEAD"/>
    <property type="match status" value="1"/>
</dbReference>
<dbReference type="InterPro" id="IPR027417">
    <property type="entry name" value="P-loop_NTPase"/>
</dbReference>
<dbReference type="PROSITE" id="PS51194">
    <property type="entry name" value="HELICASE_CTER"/>
    <property type="match status" value="1"/>
</dbReference>
<feature type="region of interest" description="Disordered" evidence="7">
    <location>
        <begin position="349"/>
        <end position="417"/>
    </location>
</feature>
<dbReference type="GO" id="GO:0016787">
    <property type="term" value="F:hydrolase activity"/>
    <property type="evidence" value="ECO:0007669"/>
    <property type="project" value="UniProtKB-KW"/>
</dbReference>